<dbReference type="PANTHER" id="PTHR43767:SF1">
    <property type="entry name" value="NONRIBOSOMAL PEPTIDE SYNTHASE PES1 (EUROFUNG)-RELATED"/>
    <property type="match status" value="1"/>
</dbReference>
<comment type="caution">
    <text evidence="3">The sequence shown here is derived from an EMBL/GenBank/DDBJ whole genome shotgun (WGS) entry which is preliminary data.</text>
</comment>
<accession>A0A3N0E6K8</accession>
<reference evidence="3 4" key="1">
    <citation type="submission" date="2018-11" db="EMBL/GenBank/DDBJ databases">
        <title>The genome draft of YIM 96095.</title>
        <authorList>
            <person name="Tang S.-K."/>
            <person name="Chunyu W.-X."/>
            <person name="Feng Y.-Z."/>
        </authorList>
    </citation>
    <scope>NUCLEOTIDE SEQUENCE [LARGE SCALE GENOMIC DNA]</scope>
    <source>
        <strain evidence="3 4">YIM 96095</strain>
    </source>
</reference>
<dbReference type="Pfam" id="PF13193">
    <property type="entry name" value="AMP-binding_C"/>
    <property type="match status" value="1"/>
</dbReference>
<dbReference type="GO" id="GO:0016878">
    <property type="term" value="F:acid-thiol ligase activity"/>
    <property type="evidence" value="ECO:0007669"/>
    <property type="project" value="UniProtKB-ARBA"/>
</dbReference>
<evidence type="ECO:0000259" key="2">
    <source>
        <dbReference type="Pfam" id="PF13193"/>
    </source>
</evidence>
<dbReference type="SUPFAM" id="SSF56801">
    <property type="entry name" value="Acetyl-CoA synthetase-like"/>
    <property type="match status" value="1"/>
</dbReference>
<dbReference type="InterPro" id="IPR025110">
    <property type="entry name" value="AMP-bd_C"/>
</dbReference>
<feature type="domain" description="AMP-dependent synthetase/ligase" evidence="1">
    <location>
        <begin position="33"/>
        <end position="397"/>
    </location>
</feature>
<dbReference type="PANTHER" id="PTHR43767">
    <property type="entry name" value="LONG-CHAIN-FATTY-ACID--COA LIGASE"/>
    <property type="match status" value="1"/>
</dbReference>
<dbReference type="InterPro" id="IPR045851">
    <property type="entry name" value="AMP-bd_C_sf"/>
</dbReference>
<protein>
    <submittedName>
        <fullName evidence="3">Acyl-CoA synthetase</fullName>
    </submittedName>
</protein>
<organism evidence="3 4">
    <name type="scientific">Halostreptopolyspora alba</name>
    <dbReference type="NCBI Taxonomy" id="2487137"/>
    <lineage>
        <taxon>Bacteria</taxon>
        <taxon>Bacillati</taxon>
        <taxon>Actinomycetota</taxon>
        <taxon>Actinomycetes</taxon>
        <taxon>Streptosporangiales</taxon>
        <taxon>Nocardiopsidaceae</taxon>
        <taxon>Halostreptopolyspora</taxon>
    </lineage>
</organism>
<dbReference type="AlphaFoldDB" id="A0A3N0E6K8"/>
<dbReference type="NCBIfam" id="NF005863">
    <property type="entry name" value="PRK07798.1"/>
    <property type="match status" value="1"/>
</dbReference>
<proteinExistence type="predicted"/>
<dbReference type="InterPro" id="IPR020845">
    <property type="entry name" value="AMP-binding_CS"/>
</dbReference>
<gene>
    <name evidence="3" type="ORF">EFW17_15725</name>
</gene>
<dbReference type="InterPro" id="IPR000873">
    <property type="entry name" value="AMP-dep_synth/lig_dom"/>
</dbReference>
<dbReference type="OrthoDB" id="4363623at2"/>
<feature type="domain" description="AMP-binding enzyme C-terminal" evidence="2">
    <location>
        <begin position="461"/>
        <end position="536"/>
    </location>
</feature>
<dbReference type="InterPro" id="IPR042099">
    <property type="entry name" value="ANL_N_sf"/>
</dbReference>
<evidence type="ECO:0000259" key="1">
    <source>
        <dbReference type="Pfam" id="PF00501"/>
    </source>
</evidence>
<dbReference type="Gene3D" id="3.40.50.12780">
    <property type="entry name" value="N-terminal domain of ligase-like"/>
    <property type="match status" value="1"/>
</dbReference>
<evidence type="ECO:0000313" key="3">
    <source>
        <dbReference type="EMBL" id="RNL83453.1"/>
    </source>
</evidence>
<sequence length="549" mass="59270">MSANSGPTAAPAAVATHGPTGGGFALADLLAAVAGAVPERNAVLAGERRLSYRELDCRASLLARHLRSVGIGHGEHVAILAYNRAEWVESMFGVLRAGAVPVNVNYRYIAPELRHVLLDSDSVALIAERSLIPRVSEVHAELPKLRHVLLLDDGGPETSLTGTDYESALALAPSGQALPPLSGDDRYLLYTGGTTGDPKGVMWRQEDVFRVALERRRSEEPRAASPADLAERARACPERRMLVLGPLMHAAGQWNALSMLFSGKTVVLNARRTFDPEEVVALADRERVHALQLVGDAMARPIAQRLLATPRRCAPLSTVVSGGTPLTSAVRDLWREWRPDITLNDSYGGTETGVCGASDAVEDDDSPSFTMGASVAVLDSELRPLPPGSEEVGRIARTGRIPLGYYNDPERTERTFPRDAEGRRWAMSGDFGTVAADGSVRLLGRGSAVINTGGEKVYPEEVESALKSHPGIEDAIVVPAPDDQLGQRVCAVIAATPDHRPSENQLREHCRTRLAGFKVPRAFHVVERVRRTAVGKQDYRWAMALARES</sequence>
<evidence type="ECO:0000313" key="4">
    <source>
        <dbReference type="Proteomes" id="UP000269198"/>
    </source>
</evidence>
<dbReference type="PROSITE" id="PS00455">
    <property type="entry name" value="AMP_BINDING"/>
    <property type="match status" value="1"/>
</dbReference>
<keyword evidence="4" id="KW-1185">Reference proteome</keyword>
<dbReference type="Pfam" id="PF00501">
    <property type="entry name" value="AMP-binding"/>
    <property type="match status" value="1"/>
</dbReference>
<name>A0A3N0E6K8_9ACTN</name>
<dbReference type="Proteomes" id="UP000269198">
    <property type="component" value="Unassembled WGS sequence"/>
</dbReference>
<dbReference type="EMBL" id="RJMB01000016">
    <property type="protein sequence ID" value="RNL83453.1"/>
    <property type="molecule type" value="Genomic_DNA"/>
</dbReference>
<dbReference type="InterPro" id="IPR050237">
    <property type="entry name" value="ATP-dep_AMP-bd_enzyme"/>
</dbReference>
<dbReference type="RefSeq" id="WP_123202160.1">
    <property type="nucleotide sequence ID" value="NZ_RJMB01000016.1"/>
</dbReference>
<dbReference type="Gene3D" id="3.30.300.30">
    <property type="match status" value="1"/>
</dbReference>